<keyword evidence="3" id="KW-0646">Protease inhibitor</keyword>
<dbReference type="SMART" id="SM00131">
    <property type="entry name" value="KU"/>
    <property type="match status" value="2"/>
</dbReference>
<evidence type="ECO:0000313" key="10">
    <source>
        <dbReference type="Proteomes" id="UP001177023"/>
    </source>
</evidence>
<reference evidence="9" key="1">
    <citation type="submission" date="2023-06" db="EMBL/GenBank/DDBJ databases">
        <authorList>
            <person name="Delattre M."/>
        </authorList>
    </citation>
    <scope>NUCLEOTIDE SEQUENCE</scope>
    <source>
        <strain evidence="9">AF72</strain>
    </source>
</reference>
<dbReference type="GO" id="GO:0005615">
    <property type="term" value="C:extracellular space"/>
    <property type="evidence" value="ECO:0007669"/>
    <property type="project" value="TreeGrafter"/>
</dbReference>
<dbReference type="Proteomes" id="UP001177023">
    <property type="component" value="Unassembled WGS sequence"/>
</dbReference>
<dbReference type="InterPro" id="IPR036880">
    <property type="entry name" value="Kunitz_BPTI_sf"/>
</dbReference>
<feature type="region of interest" description="Disordered" evidence="6">
    <location>
        <begin position="177"/>
        <end position="208"/>
    </location>
</feature>
<dbReference type="Gene3D" id="4.10.410.10">
    <property type="entry name" value="Pancreatic trypsin inhibitor Kunitz domain"/>
    <property type="match status" value="2"/>
</dbReference>
<keyword evidence="5" id="KW-1015">Disulfide bond</keyword>
<evidence type="ECO:0000256" key="1">
    <source>
        <dbReference type="ARBA" id="ARBA00004613"/>
    </source>
</evidence>
<dbReference type="CDD" id="cd00109">
    <property type="entry name" value="Kunitz-type"/>
    <property type="match status" value="2"/>
</dbReference>
<dbReference type="PROSITE" id="PS00280">
    <property type="entry name" value="BPTI_KUNITZ_1"/>
    <property type="match status" value="1"/>
</dbReference>
<evidence type="ECO:0000256" key="6">
    <source>
        <dbReference type="SAM" id="MobiDB-lite"/>
    </source>
</evidence>
<evidence type="ECO:0000256" key="7">
    <source>
        <dbReference type="SAM" id="SignalP"/>
    </source>
</evidence>
<dbReference type="EMBL" id="CATQJA010002664">
    <property type="protein sequence ID" value="CAJ0582407.1"/>
    <property type="molecule type" value="Genomic_DNA"/>
</dbReference>
<sequence>MLIILTLFQSIFLQPSHSQELLSNTACNERLDPGECTNFAVAWYYDRYAHRCREFFYGGCGGTGNRFSTKDECDQQCHFAGVEESSEARCAQKYDVGTCEADIERWYFDWTLKRCVCSWWSGCGGNSNRFYSSVHCMQVCGAHAQADPLYIQPDWIPVRPMYKNEVWAPTATTQPLHPFAGYPFPQNPQHQPPPHNQKPHPNQDQNAIVHPQHPQDFEIPQNNHLSEAQDNRADQFANNWIVEQPHPPPQFVVSVDYPQSNVKADPYFTGKFDNLPDFEDPSETNEEIQFADHALPELERIPFSRREDALENVFQTVPYAPDYLDARPEAQYPAALRIGNVGVIDGPPQNDTEPEDQPKARKPRDLKTETDSGSVLTTVVSTADKKKRIKVLRKKPLLRGIVRASDLLYPKKEPKIIRAEDPKEPEPEPIQEVLEVKAVIPKDEANAYAETQIFVRMDRRNQTAAPIFYYHYLPAAPPTEVGMPAVPPTPKPTFPTTAKPIQYVPPPVYKVEPVPNKHLQDLEDEGQAFRVEIVQGDYLEGLKNREDFYDEYYTEMEELTEEEVPKIATTKLPFRERLREEMPTEAASWTKDPRLFHAALPFHLVSTKTPLTVPLKLKYTEPPIGQMVQTTPRRELHTNRIPERVLEVPKTPAQFQKLENLPVSTTTTTMATPITTIAAKSGQLKIEMVTSPKPTFFRGMPVRIPFTANAPKPPKNQVDVWSWIRNAPRPTSTLKPAASITHTRISRATPETEKSETSFLSGSLNLLPPTQ</sequence>
<dbReference type="SUPFAM" id="SSF57362">
    <property type="entry name" value="BPTI-like"/>
    <property type="match status" value="2"/>
</dbReference>
<protein>
    <recommendedName>
        <fullName evidence="8">BPTI/Kunitz inhibitor domain-containing protein</fullName>
    </recommendedName>
</protein>
<feature type="compositionally biased region" description="Basic and acidic residues" evidence="6">
    <location>
        <begin position="356"/>
        <end position="370"/>
    </location>
</feature>
<evidence type="ECO:0000256" key="5">
    <source>
        <dbReference type="ARBA" id="ARBA00023157"/>
    </source>
</evidence>
<dbReference type="Pfam" id="PF00014">
    <property type="entry name" value="Kunitz_BPTI"/>
    <property type="match status" value="2"/>
</dbReference>
<evidence type="ECO:0000256" key="3">
    <source>
        <dbReference type="ARBA" id="ARBA00022690"/>
    </source>
</evidence>
<evidence type="ECO:0000256" key="2">
    <source>
        <dbReference type="ARBA" id="ARBA00022525"/>
    </source>
</evidence>
<dbReference type="InterPro" id="IPR020901">
    <property type="entry name" value="Prtase_inh_Kunz-CS"/>
</dbReference>
<keyword evidence="2" id="KW-0964">Secreted</keyword>
<dbReference type="AlphaFoldDB" id="A0AA36GBE2"/>
<keyword evidence="7" id="KW-0732">Signal</keyword>
<feature type="non-terminal residue" evidence="9">
    <location>
        <position position="771"/>
    </location>
</feature>
<dbReference type="PROSITE" id="PS50279">
    <property type="entry name" value="BPTI_KUNITZ_2"/>
    <property type="match status" value="2"/>
</dbReference>
<dbReference type="FunFam" id="4.10.410.10:FF:000020">
    <property type="entry name" value="Collagen, type VI, alpha 3"/>
    <property type="match status" value="1"/>
</dbReference>
<keyword evidence="4" id="KW-0722">Serine protease inhibitor</keyword>
<accession>A0AA36GBE2</accession>
<evidence type="ECO:0000259" key="8">
    <source>
        <dbReference type="PROSITE" id="PS50279"/>
    </source>
</evidence>
<dbReference type="GO" id="GO:0004867">
    <property type="term" value="F:serine-type endopeptidase inhibitor activity"/>
    <property type="evidence" value="ECO:0007669"/>
    <property type="project" value="UniProtKB-KW"/>
</dbReference>
<name>A0AA36GBE2_9BILA</name>
<feature type="signal peptide" evidence="7">
    <location>
        <begin position="1"/>
        <end position="18"/>
    </location>
</feature>
<organism evidence="9 10">
    <name type="scientific">Mesorhabditis spiculigera</name>
    <dbReference type="NCBI Taxonomy" id="96644"/>
    <lineage>
        <taxon>Eukaryota</taxon>
        <taxon>Metazoa</taxon>
        <taxon>Ecdysozoa</taxon>
        <taxon>Nematoda</taxon>
        <taxon>Chromadorea</taxon>
        <taxon>Rhabditida</taxon>
        <taxon>Rhabditina</taxon>
        <taxon>Rhabditomorpha</taxon>
        <taxon>Rhabditoidea</taxon>
        <taxon>Rhabditidae</taxon>
        <taxon>Mesorhabditinae</taxon>
        <taxon>Mesorhabditis</taxon>
    </lineage>
</organism>
<dbReference type="InterPro" id="IPR002223">
    <property type="entry name" value="Kunitz_BPTI"/>
</dbReference>
<feature type="compositionally biased region" description="Polar residues" evidence="6">
    <location>
        <begin position="757"/>
        <end position="771"/>
    </location>
</feature>
<evidence type="ECO:0000313" key="9">
    <source>
        <dbReference type="EMBL" id="CAJ0582407.1"/>
    </source>
</evidence>
<dbReference type="PANTHER" id="PTHR10083:SF381">
    <property type="entry name" value="BPTI_KUNITZ INHIBITOR DOMAIN-CONTAINING PROTEIN"/>
    <property type="match status" value="1"/>
</dbReference>
<evidence type="ECO:0000256" key="4">
    <source>
        <dbReference type="ARBA" id="ARBA00022900"/>
    </source>
</evidence>
<dbReference type="InterPro" id="IPR050098">
    <property type="entry name" value="TFPI/VKTCI-like"/>
</dbReference>
<feature type="domain" description="BPTI/Kunitz inhibitor" evidence="8">
    <location>
        <begin position="90"/>
        <end position="140"/>
    </location>
</feature>
<keyword evidence="10" id="KW-1185">Reference proteome</keyword>
<dbReference type="PANTHER" id="PTHR10083">
    <property type="entry name" value="KUNITZ-TYPE PROTEASE INHIBITOR-RELATED"/>
    <property type="match status" value="1"/>
</dbReference>
<comment type="caution">
    <text evidence="9">The sequence shown here is derived from an EMBL/GenBank/DDBJ whole genome shotgun (WGS) entry which is preliminary data.</text>
</comment>
<feature type="chain" id="PRO_5041373303" description="BPTI/Kunitz inhibitor domain-containing protein" evidence="7">
    <location>
        <begin position="19"/>
        <end position="771"/>
    </location>
</feature>
<comment type="subcellular location">
    <subcellularLocation>
        <location evidence="1">Secreted</location>
    </subcellularLocation>
</comment>
<feature type="domain" description="BPTI/Kunitz inhibitor" evidence="8">
    <location>
        <begin position="27"/>
        <end position="77"/>
    </location>
</feature>
<proteinExistence type="predicted"/>
<gene>
    <name evidence="9" type="ORF">MSPICULIGERA_LOCUS20540</name>
</gene>
<feature type="region of interest" description="Disordered" evidence="6">
    <location>
        <begin position="731"/>
        <end position="771"/>
    </location>
</feature>
<dbReference type="PRINTS" id="PR00759">
    <property type="entry name" value="BASICPTASE"/>
</dbReference>
<feature type="region of interest" description="Disordered" evidence="6">
    <location>
        <begin position="340"/>
        <end position="373"/>
    </location>
</feature>